<dbReference type="InterPro" id="IPR020904">
    <property type="entry name" value="Sc_DH/Rdtase_CS"/>
</dbReference>
<evidence type="ECO:0000256" key="2">
    <source>
        <dbReference type="ARBA" id="ARBA00022857"/>
    </source>
</evidence>
<dbReference type="SUPFAM" id="SSF51735">
    <property type="entry name" value="NAD(P)-binding Rossmann-fold domains"/>
    <property type="match status" value="1"/>
</dbReference>
<keyword evidence="3" id="KW-0472">Membrane</keyword>
<dbReference type="PANTHER" id="PTHR42760:SF45">
    <property type="entry name" value="SHORT CHAIN DEHYDROGENASE_REDUCTASE FAMILY PROTEIN, PUTATIVE (AFU_ORTHOLOGUE AFUA_3G09150)-RELATED"/>
    <property type="match status" value="1"/>
</dbReference>
<dbReference type="RefSeq" id="XP_033568370.1">
    <property type="nucleotide sequence ID" value="XM_033724059.1"/>
</dbReference>
<name>A0A6A6XXX8_9PEZI</name>
<dbReference type="GO" id="GO:0048038">
    <property type="term" value="F:quinone binding"/>
    <property type="evidence" value="ECO:0007669"/>
    <property type="project" value="TreeGrafter"/>
</dbReference>
<keyword evidence="3" id="KW-1133">Transmembrane helix</keyword>
<dbReference type="AlphaFoldDB" id="A0A6A6XXX8"/>
<dbReference type="PANTHER" id="PTHR42760">
    <property type="entry name" value="SHORT-CHAIN DEHYDROGENASES/REDUCTASES FAMILY MEMBER"/>
    <property type="match status" value="1"/>
</dbReference>
<dbReference type="InterPro" id="IPR036291">
    <property type="entry name" value="NAD(P)-bd_dom_sf"/>
</dbReference>
<dbReference type="Gene3D" id="3.40.50.720">
    <property type="entry name" value="NAD(P)-binding Rossmann-like Domain"/>
    <property type="match status" value="1"/>
</dbReference>
<dbReference type="Proteomes" id="UP000504636">
    <property type="component" value="Unplaced"/>
</dbReference>
<protein>
    <submittedName>
        <fullName evidence="5 7">NAD(P)-binding protein</fullName>
    </submittedName>
</protein>
<dbReference type="EMBL" id="MU003731">
    <property type="protein sequence ID" value="KAF2801406.1"/>
    <property type="molecule type" value="Genomic_DNA"/>
</dbReference>
<dbReference type="OrthoDB" id="1669814at2759"/>
<dbReference type="Pfam" id="PF13561">
    <property type="entry name" value="adh_short_C2"/>
    <property type="match status" value="1"/>
</dbReference>
<dbReference type="GO" id="GO:0016616">
    <property type="term" value="F:oxidoreductase activity, acting on the CH-OH group of donors, NAD or NADP as acceptor"/>
    <property type="evidence" value="ECO:0007669"/>
    <property type="project" value="TreeGrafter"/>
</dbReference>
<evidence type="ECO:0000256" key="3">
    <source>
        <dbReference type="SAM" id="Phobius"/>
    </source>
</evidence>
<evidence type="ECO:0000313" key="6">
    <source>
        <dbReference type="Proteomes" id="UP000504636"/>
    </source>
</evidence>
<evidence type="ECO:0000256" key="1">
    <source>
        <dbReference type="ARBA" id="ARBA00006484"/>
    </source>
</evidence>
<keyword evidence="3" id="KW-0812">Transmembrane</keyword>
<dbReference type="InterPro" id="IPR057326">
    <property type="entry name" value="KR_dom"/>
</dbReference>
<keyword evidence="6" id="KW-1185">Reference proteome</keyword>
<feature type="domain" description="Ketoreductase" evidence="4">
    <location>
        <begin position="10"/>
        <end position="206"/>
    </location>
</feature>
<feature type="transmembrane region" description="Helical" evidence="3">
    <location>
        <begin position="12"/>
        <end position="31"/>
    </location>
</feature>
<gene>
    <name evidence="5 7" type="ORF">BDZ99DRAFT_504664</name>
</gene>
<reference evidence="7" key="3">
    <citation type="submission" date="2025-04" db="UniProtKB">
        <authorList>
            <consortium name="RefSeq"/>
        </authorList>
    </citation>
    <scope>IDENTIFICATION</scope>
    <source>
        <strain evidence="7">CBS 304.34</strain>
    </source>
</reference>
<dbReference type="PRINTS" id="PR00080">
    <property type="entry name" value="SDRFAMILY"/>
</dbReference>
<sequence>MASPHPFAGKVIAITGAASGIGLSLATYLAIRDATLSLADINDAALATASASILAAAPGTKLITTAVNVRSAASVRAWISGTVEKLGPLDGAANIAGVLNKTHAGGFTAITEVDDDEWDFLLAVNLTGVMYCMREELKVIKDGGSVVNASSIAGLHGAAGGAAYTASKHGVVGLTKSAAKDPTVASRGVRVNCFCPAMIQTPMADLTMEIYPDYVPSNPLGRIGKAEEVASLAAFLLGDESRFITGVAYSIDGGELA</sequence>
<dbReference type="GO" id="GO:0006633">
    <property type="term" value="P:fatty acid biosynthetic process"/>
    <property type="evidence" value="ECO:0007669"/>
    <property type="project" value="TreeGrafter"/>
</dbReference>
<dbReference type="FunFam" id="3.40.50.720:FF:000084">
    <property type="entry name" value="Short-chain dehydrogenase reductase"/>
    <property type="match status" value="1"/>
</dbReference>
<dbReference type="PROSITE" id="PS00061">
    <property type="entry name" value="ADH_SHORT"/>
    <property type="match status" value="1"/>
</dbReference>
<dbReference type="GeneID" id="54464952"/>
<dbReference type="PRINTS" id="PR00081">
    <property type="entry name" value="GDHRDH"/>
</dbReference>
<dbReference type="SMART" id="SM00822">
    <property type="entry name" value="PKS_KR"/>
    <property type="match status" value="1"/>
</dbReference>
<evidence type="ECO:0000313" key="5">
    <source>
        <dbReference type="EMBL" id="KAF2801406.1"/>
    </source>
</evidence>
<organism evidence="5">
    <name type="scientific">Mytilinidion resinicola</name>
    <dbReference type="NCBI Taxonomy" id="574789"/>
    <lineage>
        <taxon>Eukaryota</taxon>
        <taxon>Fungi</taxon>
        <taxon>Dikarya</taxon>
        <taxon>Ascomycota</taxon>
        <taxon>Pezizomycotina</taxon>
        <taxon>Dothideomycetes</taxon>
        <taxon>Pleosporomycetidae</taxon>
        <taxon>Mytilinidiales</taxon>
        <taxon>Mytilinidiaceae</taxon>
        <taxon>Mytilinidion</taxon>
    </lineage>
</organism>
<proteinExistence type="inferred from homology"/>
<evidence type="ECO:0000259" key="4">
    <source>
        <dbReference type="SMART" id="SM00822"/>
    </source>
</evidence>
<comment type="similarity">
    <text evidence="1">Belongs to the short-chain dehydrogenases/reductases (SDR) family.</text>
</comment>
<accession>A0A6A6XXX8</accession>
<keyword evidence="2" id="KW-0521">NADP</keyword>
<reference evidence="7" key="2">
    <citation type="submission" date="2020-04" db="EMBL/GenBank/DDBJ databases">
        <authorList>
            <consortium name="NCBI Genome Project"/>
        </authorList>
    </citation>
    <scope>NUCLEOTIDE SEQUENCE</scope>
    <source>
        <strain evidence="7">CBS 304.34</strain>
    </source>
</reference>
<evidence type="ECO:0000313" key="7">
    <source>
        <dbReference type="RefSeq" id="XP_033568370.1"/>
    </source>
</evidence>
<dbReference type="InterPro" id="IPR002347">
    <property type="entry name" value="SDR_fam"/>
</dbReference>
<reference evidence="5 7" key="1">
    <citation type="journal article" date="2020" name="Stud. Mycol.">
        <title>101 Dothideomycetes genomes: a test case for predicting lifestyles and emergence of pathogens.</title>
        <authorList>
            <person name="Haridas S."/>
            <person name="Albert R."/>
            <person name="Binder M."/>
            <person name="Bloem J."/>
            <person name="Labutti K."/>
            <person name="Salamov A."/>
            <person name="Andreopoulos B."/>
            <person name="Baker S."/>
            <person name="Barry K."/>
            <person name="Bills G."/>
            <person name="Bluhm B."/>
            <person name="Cannon C."/>
            <person name="Castanera R."/>
            <person name="Culley D."/>
            <person name="Daum C."/>
            <person name="Ezra D."/>
            <person name="Gonzalez J."/>
            <person name="Henrissat B."/>
            <person name="Kuo A."/>
            <person name="Liang C."/>
            <person name="Lipzen A."/>
            <person name="Lutzoni F."/>
            <person name="Magnuson J."/>
            <person name="Mondo S."/>
            <person name="Nolan M."/>
            <person name="Ohm R."/>
            <person name="Pangilinan J."/>
            <person name="Park H.-J."/>
            <person name="Ramirez L."/>
            <person name="Alfaro M."/>
            <person name="Sun H."/>
            <person name="Tritt A."/>
            <person name="Yoshinaga Y."/>
            <person name="Zwiers L.-H."/>
            <person name="Turgeon B."/>
            <person name="Goodwin S."/>
            <person name="Spatafora J."/>
            <person name="Crous P."/>
            <person name="Grigoriev I."/>
        </authorList>
    </citation>
    <scope>NUCLEOTIDE SEQUENCE</scope>
    <source>
        <strain evidence="5 7">CBS 304.34</strain>
    </source>
</reference>